<feature type="compositionally biased region" description="Basic and acidic residues" evidence="1">
    <location>
        <begin position="195"/>
        <end position="204"/>
    </location>
</feature>
<feature type="transmembrane region" description="Helical" evidence="2">
    <location>
        <begin position="12"/>
        <end position="36"/>
    </location>
</feature>
<sequence>MAANAKEERKVRIYKILTAISILALIAFTIVTSVYYSSKERTMEVPKNETKSIPHTSAPGAEILRVARSTETESMEENIPTLEPFAPPYPDSCKVNNDCDWGYRCIAKACYPGCDSQADCRKPHLCQHWIHDGPSFKYCLVKPHQTCREHLAFCSKNNECCSGKCKAKGKWKMCQPSGGRGRGRPSDIGGNDEGLDAKQEVHSV</sequence>
<proteinExistence type="predicted"/>
<comment type="caution">
    <text evidence="3">The sequence shown here is derived from an EMBL/GenBank/DDBJ whole genome shotgun (WGS) entry which is preliminary data.</text>
</comment>
<keyword evidence="4" id="KW-1185">Reference proteome</keyword>
<dbReference type="Proteomes" id="UP001149074">
    <property type="component" value="Unassembled WGS sequence"/>
</dbReference>
<evidence type="ECO:0000313" key="4">
    <source>
        <dbReference type="Proteomes" id="UP001149074"/>
    </source>
</evidence>
<evidence type="ECO:0000313" key="3">
    <source>
        <dbReference type="EMBL" id="KAJ5102774.1"/>
    </source>
</evidence>
<dbReference type="GeneID" id="81354776"/>
<keyword evidence="2" id="KW-0812">Transmembrane</keyword>
<name>A0A9W9FM50_9EURO</name>
<dbReference type="EMBL" id="JAPQKI010000004">
    <property type="protein sequence ID" value="KAJ5102774.1"/>
    <property type="molecule type" value="Genomic_DNA"/>
</dbReference>
<reference evidence="3" key="2">
    <citation type="journal article" date="2023" name="IMA Fungus">
        <title>Comparative genomic study of the Penicillium genus elucidates a diverse pangenome and 15 lateral gene transfer events.</title>
        <authorList>
            <person name="Petersen C."/>
            <person name="Sorensen T."/>
            <person name="Nielsen M.R."/>
            <person name="Sondergaard T.E."/>
            <person name="Sorensen J.L."/>
            <person name="Fitzpatrick D.A."/>
            <person name="Frisvad J.C."/>
            <person name="Nielsen K.L."/>
        </authorList>
    </citation>
    <scope>NUCLEOTIDE SEQUENCE</scope>
    <source>
        <strain evidence="3">IBT 30761</strain>
    </source>
</reference>
<gene>
    <name evidence="3" type="ORF">N7532_003303</name>
</gene>
<feature type="region of interest" description="Disordered" evidence="1">
    <location>
        <begin position="175"/>
        <end position="204"/>
    </location>
</feature>
<dbReference type="OrthoDB" id="4355630at2759"/>
<dbReference type="AlphaFoldDB" id="A0A9W9FM50"/>
<keyword evidence="2" id="KW-1133">Transmembrane helix</keyword>
<keyword evidence="2" id="KW-0472">Membrane</keyword>
<organism evidence="3 4">
    <name type="scientific">Penicillium argentinense</name>
    <dbReference type="NCBI Taxonomy" id="1131581"/>
    <lineage>
        <taxon>Eukaryota</taxon>
        <taxon>Fungi</taxon>
        <taxon>Dikarya</taxon>
        <taxon>Ascomycota</taxon>
        <taxon>Pezizomycotina</taxon>
        <taxon>Eurotiomycetes</taxon>
        <taxon>Eurotiomycetidae</taxon>
        <taxon>Eurotiales</taxon>
        <taxon>Aspergillaceae</taxon>
        <taxon>Penicillium</taxon>
    </lineage>
</organism>
<dbReference type="RefSeq" id="XP_056476154.1">
    <property type="nucleotide sequence ID" value="XM_056615797.1"/>
</dbReference>
<reference evidence="3" key="1">
    <citation type="submission" date="2022-11" db="EMBL/GenBank/DDBJ databases">
        <authorList>
            <person name="Petersen C."/>
        </authorList>
    </citation>
    <scope>NUCLEOTIDE SEQUENCE</scope>
    <source>
        <strain evidence="3">IBT 30761</strain>
    </source>
</reference>
<evidence type="ECO:0000256" key="2">
    <source>
        <dbReference type="SAM" id="Phobius"/>
    </source>
</evidence>
<protein>
    <submittedName>
        <fullName evidence="3">Uncharacterized protein</fullName>
    </submittedName>
</protein>
<evidence type="ECO:0000256" key="1">
    <source>
        <dbReference type="SAM" id="MobiDB-lite"/>
    </source>
</evidence>
<accession>A0A9W9FM50</accession>